<evidence type="ECO:0000313" key="11">
    <source>
        <dbReference type="EMBL" id="AKO66382.1"/>
    </source>
</evidence>
<proteinExistence type="predicted"/>
<dbReference type="InterPro" id="IPR036188">
    <property type="entry name" value="FAD/NAD-bd_sf"/>
</dbReference>
<feature type="domain" description="FAD dependent oxidoreductase" evidence="10">
    <location>
        <begin position="6"/>
        <end position="333"/>
    </location>
</feature>
<organism evidence="11 12">
    <name type="scientific">Methylophilales bacterium MBRS-H7</name>
    <dbReference type="NCBI Taxonomy" id="1623450"/>
    <lineage>
        <taxon>Bacteria</taxon>
        <taxon>Pseudomonadati</taxon>
        <taxon>Pseudomonadota</taxon>
        <taxon>Betaproteobacteria</taxon>
        <taxon>Nitrosomonadales</taxon>
        <taxon>OM43 clade</taxon>
    </lineage>
</organism>
<evidence type="ECO:0000256" key="3">
    <source>
        <dbReference type="ARBA" id="ARBA00022630"/>
    </source>
</evidence>
<keyword evidence="3" id="KW-0285">Flavoprotein</keyword>
<evidence type="ECO:0000256" key="7">
    <source>
        <dbReference type="ARBA" id="ARBA00022827"/>
    </source>
</evidence>
<keyword evidence="1" id="KW-0963">Cytoplasm</keyword>
<dbReference type="GO" id="GO:0005737">
    <property type="term" value="C:cytoplasm"/>
    <property type="evidence" value="ECO:0007669"/>
    <property type="project" value="TreeGrafter"/>
</dbReference>
<evidence type="ECO:0000256" key="1">
    <source>
        <dbReference type="ARBA" id="ARBA00022490"/>
    </source>
</evidence>
<keyword evidence="2" id="KW-0489">Methyltransferase</keyword>
<evidence type="ECO:0000259" key="10">
    <source>
        <dbReference type="Pfam" id="PF01266"/>
    </source>
</evidence>
<keyword evidence="8" id="KW-0560">Oxidoreductase</keyword>
<dbReference type="PANTHER" id="PTHR13847:SF283">
    <property type="entry name" value="TRNA 5-METHYLAMINOMETHYL-2-THIOURIDINE BIOSYNTHESIS BIFUNCTIONAL PROTEIN MNMC"/>
    <property type="match status" value="1"/>
</dbReference>
<dbReference type="GO" id="GO:0032259">
    <property type="term" value="P:methylation"/>
    <property type="evidence" value="ECO:0007669"/>
    <property type="project" value="UniProtKB-KW"/>
</dbReference>
<keyword evidence="7" id="KW-0274">FAD</keyword>
<dbReference type="Pfam" id="PF01266">
    <property type="entry name" value="DAO"/>
    <property type="match status" value="1"/>
</dbReference>
<gene>
    <name evidence="11" type="ORF">VI33_06965</name>
</gene>
<dbReference type="InterPro" id="IPR006076">
    <property type="entry name" value="FAD-dep_OxRdtase"/>
</dbReference>
<protein>
    <recommendedName>
        <fullName evidence="10">FAD dependent oxidoreductase domain-containing protein</fullName>
    </recommendedName>
</protein>
<dbReference type="GO" id="GO:0008033">
    <property type="term" value="P:tRNA processing"/>
    <property type="evidence" value="ECO:0007669"/>
    <property type="project" value="UniProtKB-KW"/>
</dbReference>
<evidence type="ECO:0000256" key="6">
    <source>
        <dbReference type="ARBA" id="ARBA00022694"/>
    </source>
</evidence>
<evidence type="ECO:0000256" key="8">
    <source>
        <dbReference type="ARBA" id="ARBA00023002"/>
    </source>
</evidence>
<evidence type="ECO:0000256" key="4">
    <source>
        <dbReference type="ARBA" id="ARBA00022679"/>
    </source>
</evidence>
<keyword evidence="9" id="KW-0511">Multifunctional enzyme</keyword>
<reference evidence="11 12" key="1">
    <citation type="submission" date="2015-03" db="EMBL/GenBank/DDBJ databases">
        <title>Comparative analysis of the OM43 clade including a novel species from Red Sea uncovers genomic and metabolic diversity among marine methylotrophs.</title>
        <authorList>
            <person name="Jimenez-Infante F."/>
            <person name="Ngugi D.K."/>
            <person name="Vinu M."/>
            <person name="Alam I."/>
            <person name="Kamau A."/>
            <person name="Blom J."/>
            <person name="Bajic V.B."/>
            <person name="Stingl U."/>
        </authorList>
    </citation>
    <scope>NUCLEOTIDE SEQUENCE [LARGE SCALE GENOMIC DNA]</scope>
    <source>
        <strain evidence="11 12">MBRSH7</strain>
    </source>
</reference>
<evidence type="ECO:0000313" key="12">
    <source>
        <dbReference type="Proteomes" id="UP000066549"/>
    </source>
</evidence>
<accession>A0A0H4JD21</accession>
<dbReference type="OrthoDB" id="9786494at2"/>
<dbReference type="PANTHER" id="PTHR13847">
    <property type="entry name" value="SARCOSINE DEHYDROGENASE-RELATED"/>
    <property type="match status" value="1"/>
</dbReference>
<dbReference type="GO" id="GO:0008168">
    <property type="term" value="F:methyltransferase activity"/>
    <property type="evidence" value="ECO:0007669"/>
    <property type="project" value="UniProtKB-KW"/>
</dbReference>
<dbReference type="Gene3D" id="3.30.9.10">
    <property type="entry name" value="D-Amino Acid Oxidase, subunit A, domain 2"/>
    <property type="match status" value="1"/>
</dbReference>
<evidence type="ECO:0000256" key="9">
    <source>
        <dbReference type="ARBA" id="ARBA00023268"/>
    </source>
</evidence>
<dbReference type="Gene3D" id="3.50.50.60">
    <property type="entry name" value="FAD/NAD(P)-binding domain"/>
    <property type="match status" value="1"/>
</dbReference>
<evidence type="ECO:0000256" key="5">
    <source>
        <dbReference type="ARBA" id="ARBA00022691"/>
    </source>
</evidence>
<keyword evidence="12" id="KW-1185">Reference proteome</keyword>
<keyword evidence="5" id="KW-0949">S-adenosyl-L-methionine</keyword>
<dbReference type="SUPFAM" id="SSF51971">
    <property type="entry name" value="Nucleotide-binding domain"/>
    <property type="match status" value="1"/>
</dbReference>
<dbReference type="Proteomes" id="UP000066549">
    <property type="component" value="Chromosome"/>
</dbReference>
<keyword evidence="6" id="KW-0819">tRNA processing</keyword>
<dbReference type="EMBL" id="CP011002">
    <property type="protein sequence ID" value="AKO66382.1"/>
    <property type="molecule type" value="Genomic_DNA"/>
</dbReference>
<keyword evidence="4" id="KW-0808">Transferase</keyword>
<sequence length="371" mass="42169">MADLSVGIIGGGIAGICSAVALKESGFGVALYSDEKQYQQNSPPYASLNPKYGIASYNHNLLHFHAIRYAKEFYTKHLDRTSIAFPGLYRFISNEDLNERVKKTVQNNPFLSEEISVVRHKSEQNAIFYKTAGWISTDTLLNLEINKSQIEIKQIQSQSTGHRLIDANGKIIANHDVVILCNPQSINTLLGQKIICEHYSGSILQGDYQSSEKVNLSKDGYIIFDDKTFACGSSYHKNKDIKYIDQNEEEKSLENKVGWFDDISKIQNAKKQIWTGSRYTTKQRIPYVGKALKEVKQSHNRMEFIWRDNILINSFYGSKGFTLAPLASRIIVKMLTNDLDELDAKFLNYLNPYQNLIKGHNKKNIIGFNYA</sequence>
<evidence type="ECO:0000256" key="2">
    <source>
        <dbReference type="ARBA" id="ARBA00022603"/>
    </source>
</evidence>
<dbReference type="GO" id="GO:0016491">
    <property type="term" value="F:oxidoreductase activity"/>
    <property type="evidence" value="ECO:0007669"/>
    <property type="project" value="UniProtKB-KW"/>
</dbReference>
<name>A0A0H4JD21_9PROT</name>
<dbReference type="AlphaFoldDB" id="A0A0H4JD21"/>